<dbReference type="GO" id="GO:0097351">
    <property type="term" value="F:toxin sequestering activity"/>
    <property type="evidence" value="ECO:0007669"/>
    <property type="project" value="InterPro"/>
</dbReference>
<organism evidence="2 3">
    <name type="scientific">Sedimentitalea nanhaiensis</name>
    <dbReference type="NCBI Taxonomy" id="999627"/>
    <lineage>
        <taxon>Bacteria</taxon>
        <taxon>Pseudomonadati</taxon>
        <taxon>Pseudomonadota</taxon>
        <taxon>Alphaproteobacteria</taxon>
        <taxon>Rhodobacterales</taxon>
        <taxon>Paracoccaceae</taxon>
        <taxon>Sedimentitalea</taxon>
    </lineage>
</organism>
<proteinExistence type="predicted"/>
<dbReference type="GO" id="GO:0003700">
    <property type="term" value="F:DNA-binding transcription factor activity"/>
    <property type="evidence" value="ECO:0007669"/>
    <property type="project" value="InterPro"/>
</dbReference>
<keyword evidence="3" id="KW-1185">Reference proteome</keyword>
<feature type="domain" description="SpoVT-AbrB" evidence="1">
    <location>
        <begin position="9"/>
        <end position="55"/>
    </location>
</feature>
<dbReference type="InterPro" id="IPR037914">
    <property type="entry name" value="SpoVT-AbrB_sf"/>
</dbReference>
<dbReference type="RefSeq" id="WP_027263642.1">
    <property type="nucleotide sequence ID" value="NZ_FPAW01000035.1"/>
</dbReference>
<dbReference type="OrthoDB" id="9809003at2"/>
<dbReference type="InterPro" id="IPR007159">
    <property type="entry name" value="SpoVT-AbrB_dom"/>
</dbReference>
<dbReference type="Gene3D" id="2.10.260.10">
    <property type="match status" value="1"/>
</dbReference>
<dbReference type="STRING" id="999627.SAMN05216236_13523"/>
<name>A0A1I7DUW0_9RHOB</name>
<dbReference type="eggNOG" id="COG2002">
    <property type="taxonomic scope" value="Bacteria"/>
</dbReference>
<sequence length="108" mass="11878">MTPLAQDVSKLTDRYQTTVPAGVRKQLKLGKGDQIRYCTEPSGRVYIEPVRSDEDDPALGAFLDFVEADIKAHPDRIRAFDGALHDRLAALVGDVDVDLDAPLSPEDE</sequence>
<evidence type="ECO:0000313" key="2">
    <source>
        <dbReference type="EMBL" id="SFU15462.1"/>
    </source>
</evidence>
<dbReference type="AlphaFoldDB" id="A0A1I7DUW0"/>
<evidence type="ECO:0000259" key="1">
    <source>
        <dbReference type="SMART" id="SM00966"/>
    </source>
</evidence>
<dbReference type="EMBL" id="FPAW01000035">
    <property type="protein sequence ID" value="SFU15462.1"/>
    <property type="molecule type" value="Genomic_DNA"/>
</dbReference>
<accession>A0A1I7DUW0</accession>
<protein>
    <submittedName>
        <fullName evidence="2">Transcriptional regulator, AbrB family</fullName>
    </submittedName>
</protein>
<dbReference type="SMART" id="SM00966">
    <property type="entry name" value="SpoVT_AbrB"/>
    <property type="match status" value="1"/>
</dbReference>
<evidence type="ECO:0000313" key="3">
    <source>
        <dbReference type="Proteomes" id="UP000182466"/>
    </source>
</evidence>
<dbReference type="Pfam" id="PF15937">
    <property type="entry name" value="PrlF_antitoxin"/>
    <property type="match status" value="1"/>
</dbReference>
<gene>
    <name evidence="2" type="ORF">SAMN05216236_13523</name>
</gene>
<dbReference type="InterPro" id="IPR031848">
    <property type="entry name" value="PrlF_antitoxin"/>
</dbReference>
<dbReference type="NCBIfam" id="NF007429">
    <property type="entry name" value="PRK09974.1"/>
    <property type="match status" value="1"/>
</dbReference>
<dbReference type="SUPFAM" id="SSF89447">
    <property type="entry name" value="AbrB/MazE/MraZ-like"/>
    <property type="match status" value="1"/>
</dbReference>
<dbReference type="Proteomes" id="UP000182466">
    <property type="component" value="Unassembled WGS sequence"/>
</dbReference>
<dbReference type="GO" id="GO:0003677">
    <property type="term" value="F:DNA binding"/>
    <property type="evidence" value="ECO:0007669"/>
    <property type="project" value="InterPro"/>
</dbReference>
<dbReference type="GO" id="GO:0001558">
    <property type="term" value="P:regulation of cell growth"/>
    <property type="evidence" value="ECO:0007669"/>
    <property type="project" value="InterPro"/>
</dbReference>
<reference evidence="2 3" key="1">
    <citation type="submission" date="2016-10" db="EMBL/GenBank/DDBJ databases">
        <authorList>
            <person name="de Groot N.N."/>
        </authorList>
    </citation>
    <scope>NUCLEOTIDE SEQUENCE [LARGE SCALE GENOMIC DNA]</scope>
    <source>
        <strain evidence="2 3">CGMCC 1.10959</strain>
    </source>
</reference>